<dbReference type="AlphaFoldDB" id="A0A1X0NML0"/>
<dbReference type="VEuPathDB" id="TriTrypDB:TM35_000311580"/>
<accession>A0A1X0NML0</accession>
<gene>
    <name evidence="3" type="ORF">TM35_000311580</name>
</gene>
<evidence type="ECO:0000313" key="4">
    <source>
        <dbReference type="Proteomes" id="UP000192257"/>
    </source>
</evidence>
<feature type="region of interest" description="Disordered" evidence="2">
    <location>
        <begin position="433"/>
        <end position="471"/>
    </location>
</feature>
<feature type="coiled-coil region" evidence="1">
    <location>
        <begin position="273"/>
        <end position="307"/>
    </location>
</feature>
<name>A0A1X0NML0_9TRYP</name>
<dbReference type="RefSeq" id="XP_028880038.1">
    <property type="nucleotide sequence ID" value="XM_029028639.1"/>
</dbReference>
<dbReference type="GeneID" id="39988419"/>
<comment type="caution">
    <text evidence="3">The sequence shown here is derived from an EMBL/GenBank/DDBJ whole genome shotgun (WGS) entry which is preliminary data.</text>
</comment>
<sequence>MSMLPCFTQSSNLLTAPESELQAKYDASVRRWLAAKRVTKAAEWERDNKENLAARKPYDTRESHFAWAEYWKSDIIFVEVFNEERAAECKKCEAAANLMIHQHGADSDAAQIAMCRAELIRTGGILLDGMQCLSTWYKWRAKVMCMFHGIMANAMDSEAADSDRLVLHRMMVSNCISSVRNEFEDFIRVESNGEAFCRARVAAVAALDSWEKTGDRTDWDKAKPKYDTELEKWNAFKPKGDQNVKELEVKIGKYVKNHPASFSIVHELTQFRIQVLETDVEQKSEQIRGLRGEVGQREKRIQALESEVECRDGAICALKNEINQKGMRIQMLEDKVQRNGDKIHLFQDTIHQKDSQMHSLDWDVRQKAVRIQLLEGEIERQRKKFCDLESEQLEKNKEIEKKIMELESALEEKDKRIRALEEDMLEQTSRFRPGKANHIPEGSTQQRWSIKPKTMSRDLQQQSLSTHFYTI</sequence>
<evidence type="ECO:0000256" key="1">
    <source>
        <dbReference type="SAM" id="Coils"/>
    </source>
</evidence>
<reference evidence="3 4" key="1">
    <citation type="submission" date="2017-03" db="EMBL/GenBank/DDBJ databases">
        <title>An alternative strategy for trypanosome survival in the mammalian bloodstream revealed through genome and transcriptome analysis of the ubiquitous bovine parasite Trypanosoma (Megatrypanum) theileri.</title>
        <authorList>
            <person name="Kelly S."/>
            <person name="Ivens A."/>
            <person name="Mott A."/>
            <person name="O'Neill E."/>
            <person name="Emms D."/>
            <person name="Macleod O."/>
            <person name="Voorheis P."/>
            <person name="Matthews J."/>
            <person name="Matthews K."/>
            <person name="Carrington M."/>
        </authorList>
    </citation>
    <scope>NUCLEOTIDE SEQUENCE [LARGE SCALE GENOMIC DNA]</scope>
    <source>
        <strain evidence="3">Edinburgh</strain>
    </source>
</reference>
<keyword evidence="4" id="KW-1185">Reference proteome</keyword>
<organism evidence="3 4">
    <name type="scientific">Trypanosoma theileri</name>
    <dbReference type="NCBI Taxonomy" id="67003"/>
    <lineage>
        <taxon>Eukaryota</taxon>
        <taxon>Discoba</taxon>
        <taxon>Euglenozoa</taxon>
        <taxon>Kinetoplastea</taxon>
        <taxon>Metakinetoplastina</taxon>
        <taxon>Trypanosomatida</taxon>
        <taxon>Trypanosomatidae</taxon>
        <taxon>Trypanosoma</taxon>
    </lineage>
</organism>
<dbReference type="Gene3D" id="1.10.287.1490">
    <property type="match status" value="1"/>
</dbReference>
<evidence type="ECO:0000256" key="2">
    <source>
        <dbReference type="SAM" id="MobiDB-lite"/>
    </source>
</evidence>
<feature type="coiled-coil region" evidence="1">
    <location>
        <begin position="364"/>
        <end position="430"/>
    </location>
</feature>
<protein>
    <submittedName>
        <fullName evidence="3">Uncharacterized protein</fullName>
    </submittedName>
</protein>
<keyword evidence="1" id="KW-0175">Coiled coil</keyword>
<evidence type="ECO:0000313" key="3">
    <source>
        <dbReference type="EMBL" id="ORC85972.1"/>
    </source>
</evidence>
<dbReference type="EMBL" id="NBCO01000031">
    <property type="protein sequence ID" value="ORC85972.1"/>
    <property type="molecule type" value="Genomic_DNA"/>
</dbReference>
<feature type="compositionally biased region" description="Polar residues" evidence="2">
    <location>
        <begin position="457"/>
        <end position="471"/>
    </location>
</feature>
<dbReference type="Proteomes" id="UP000192257">
    <property type="component" value="Unassembled WGS sequence"/>
</dbReference>
<proteinExistence type="predicted"/>